<reference evidence="13 14" key="1">
    <citation type="submission" date="2014-08" db="EMBL/GenBank/DDBJ databases">
        <title>Chaperone-usher fimbriae in a diverse selection of Gallibacterium genomes.</title>
        <authorList>
            <person name="Kudirkiene E."/>
            <person name="Bager R.J."/>
            <person name="Johnson T.J."/>
            <person name="Bojesen A.M."/>
        </authorList>
    </citation>
    <scope>NUCLEOTIDE SEQUENCE [LARGE SCALE GENOMIC DNA]</scope>
    <source>
        <strain evidence="13 14">CCM5974</strain>
    </source>
</reference>
<evidence type="ECO:0000256" key="2">
    <source>
        <dbReference type="ARBA" id="ARBA00001089"/>
    </source>
</evidence>
<feature type="binding site" evidence="10">
    <location>
        <begin position="443"/>
        <end position="445"/>
    </location>
    <ligand>
        <name>L-glutamate</name>
        <dbReference type="ChEBI" id="CHEBI:29985"/>
    </ligand>
</feature>
<dbReference type="GO" id="GO:0036374">
    <property type="term" value="F:glutathione hydrolase activity"/>
    <property type="evidence" value="ECO:0007669"/>
    <property type="project" value="UniProtKB-UniRule"/>
</dbReference>
<dbReference type="eggNOG" id="COG0405">
    <property type="taxonomic scope" value="Bacteria"/>
</dbReference>
<accession>A0A0A2XWR5</accession>
<dbReference type="AlphaFoldDB" id="A0A0A2XWR5"/>
<evidence type="ECO:0000256" key="4">
    <source>
        <dbReference type="ARBA" id="ARBA00022679"/>
    </source>
</evidence>
<evidence type="ECO:0000256" key="12">
    <source>
        <dbReference type="SAM" id="SignalP"/>
    </source>
</evidence>
<evidence type="ECO:0000256" key="9">
    <source>
        <dbReference type="PIRSR" id="PIRSR600101-1"/>
    </source>
</evidence>
<dbReference type="InterPro" id="IPR029055">
    <property type="entry name" value="Ntn_hydrolases_N"/>
</dbReference>
<evidence type="ECO:0000256" key="10">
    <source>
        <dbReference type="PIRSR" id="PIRSR600101-2"/>
    </source>
</evidence>
<feature type="binding site" evidence="10">
    <location>
        <position position="149"/>
    </location>
    <ligand>
        <name>L-glutamate</name>
        <dbReference type="ChEBI" id="CHEBI:29985"/>
    </ligand>
</feature>
<feature type="signal peptide" evidence="12">
    <location>
        <begin position="1"/>
        <end position="25"/>
    </location>
</feature>
<comment type="catalytic activity">
    <reaction evidence="8 11">
        <text>an N-terminal (5-L-glutamyl)-[peptide] + an alpha-amino acid = 5-L-glutamyl amino acid + an N-terminal L-alpha-aminoacyl-[peptide]</text>
        <dbReference type="Rhea" id="RHEA:23904"/>
        <dbReference type="Rhea" id="RHEA-COMP:9780"/>
        <dbReference type="Rhea" id="RHEA-COMP:9795"/>
        <dbReference type="ChEBI" id="CHEBI:77644"/>
        <dbReference type="ChEBI" id="CHEBI:78597"/>
        <dbReference type="ChEBI" id="CHEBI:78599"/>
        <dbReference type="ChEBI" id="CHEBI:78608"/>
        <dbReference type="EC" id="2.3.2.2"/>
    </reaction>
</comment>
<dbReference type="GO" id="GO:0103068">
    <property type="term" value="F:leukotriene C4 gamma-glutamyl transferase activity"/>
    <property type="evidence" value="ECO:0007669"/>
    <property type="project" value="UniProtKB-EC"/>
</dbReference>
<dbReference type="GO" id="GO:0006750">
    <property type="term" value="P:glutathione biosynthetic process"/>
    <property type="evidence" value="ECO:0007669"/>
    <property type="project" value="UniProtKB-KW"/>
</dbReference>
<keyword evidence="7 11" id="KW-0012">Acyltransferase</keyword>
<dbReference type="RefSeq" id="WP_039174108.1">
    <property type="nucleotide sequence ID" value="NZ_JPXX01000025.1"/>
</dbReference>
<evidence type="ECO:0000256" key="1">
    <source>
        <dbReference type="ARBA" id="ARBA00001049"/>
    </source>
</evidence>
<dbReference type="EC" id="3.4.19.13" evidence="11"/>
<dbReference type="PRINTS" id="PR01210">
    <property type="entry name" value="GGTRANSPTASE"/>
</dbReference>
<dbReference type="PROSITE" id="PS00462">
    <property type="entry name" value="G_GLU_TRANSPEPTIDASE"/>
    <property type="match status" value="1"/>
</dbReference>
<name>A0A0A2XWR5_9PAST</name>
<dbReference type="NCBIfam" id="TIGR00066">
    <property type="entry name" value="g_glut_trans"/>
    <property type="match status" value="1"/>
</dbReference>
<gene>
    <name evidence="13" type="primary">ggt</name>
    <name evidence="13" type="ORF">JP36_09515</name>
</gene>
<keyword evidence="5 11" id="KW-0378">Hydrolase</keyword>
<feature type="binding site" evidence="10">
    <location>
        <position position="467"/>
    </location>
    <ligand>
        <name>L-glutamate</name>
        <dbReference type="ChEBI" id="CHEBI:29985"/>
    </ligand>
</feature>
<dbReference type="PANTHER" id="PTHR43199">
    <property type="entry name" value="GLUTATHIONE HYDROLASE"/>
    <property type="match status" value="1"/>
</dbReference>
<comment type="catalytic activity">
    <reaction evidence="1 11">
        <text>an S-substituted glutathione + H2O = an S-substituted L-cysteinylglycine + L-glutamate</text>
        <dbReference type="Rhea" id="RHEA:59468"/>
        <dbReference type="ChEBI" id="CHEBI:15377"/>
        <dbReference type="ChEBI" id="CHEBI:29985"/>
        <dbReference type="ChEBI" id="CHEBI:90779"/>
        <dbReference type="ChEBI" id="CHEBI:143103"/>
        <dbReference type="EC" id="3.4.19.13"/>
    </reaction>
</comment>
<evidence type="ECO:0000256" key="5">
    <source>
        <dbReference type="ARBA" id="ARBA00022801"/>
    </source>
</evidence>
<dbReference type="PANTHER" id="PTHR43199:SF1">
    <property type="entry name" value="GLUTATHIONE HYDROLASE PROENZYME"/>
    <property type="match status" value="1"/>
</dbReference>
<sequence>MPKSFRNRKKTLFTLLLTLPLVSTAVFSNTAPQPIQSSQQIDSKYSSLEDTSQTTQATKQTIAAALRYDSSKDIFHPVYGTQGIVATEQHLASQVGLQILKEGGNAIDAAVAVGFALAVVLPNAGNIGGGGFMVLHDAKSGENFAIDFREIAPLKAHKNMYLDEKGNVIDRKSLFTHFAVGVPGTVAGMEYALKKWGTMSLEKVIAPAIKLANEGFIISDTLGKTLAIEKDNLAKWESTKAIFFKGEQPLTSGDRLIQKDLAHSLQLIAKQGSQAFYQGEIAEKIVKEMEKYGGLITLEDMKSYRVIERKPVTGNYREYKIVTMPPPSSGGAHLIQILNILEHYPLEQYGANSAKAITKYAEAMKLAYADRSEYLGDPDFVKIPLNGLISKKYADELVKKIPSDHIVPSKEIKASEPQLYESDQTTHYSIMDKSGNAVAVTYTLNLNFGSGIVAEGTGILLNNEMDDFSSKPGVPNAFGLIGGEANAIAAKKRPLSSMTPTLVMKDNKPFLVTGSPGGARIITTVLQSIVNTIDYKMNVAEAISVPRIHHQWLPDELRIEEGISPDTIHLLQKEGYKVITKASMGRVQIVQSTEDGFFGASDPRNHDGATFAY</sequence>
<evidence type="ECO:0000256" key="6">
    <source>
        <dbReference type="ARBA" id="ARBA00023145"/>
    </source>
</evidence>
<evidence type="ECO:0000256" key="8">
    <source>
        <dbReference type="ARBA" id="ARBA00047417"/>
    </source>
</evidence>
<dbReference type="Pfam" id="PF01019">
    <property type="entry name" value="G_glu_transpept"/>
    <property type="match status" value="1"/>
</dbReference>
<evidence type="ECO:0000313" key="14">
    <source>
        <dbReference type="Proteomes" id="UP000030539"/>
    </source>
</evidence>
<organism evidence="13 14">
    <name type="scientific">Gallibacterium genomosp. 1</name>
    <dbReference type="NCBI Taxonomy" id="155515"/>
    <lineage>
        <taxon>Bacteria</taxon>
        <taxon>Pseudomonadati</taxon>
        <taxon>Pseudomonadota</taxon>
        <taxon>Gammaproteobacteria</taxon>
        <taxon>Pasteurellales</taxon>
        <taxon>Pasteurellaceae</taxon>
        <taxon>Gallibacterium</taxon>
    </lineage>
</organism>
<comment type="subunit">
    <text evidence="11">This enzyme consists of two polypeptide chains, which are synthesized in precursor form from a single polypeptide.</text>
</comment>
<dbReference type="STRING" id="155515.JP36_09515"/>
<comment type="pathway">
    <text evidence="11">Sulfur metabolism; glutathione metabolism.</text>
</comment>
<comment type="PTM">
    <text evidence="11">Cleaved by autocatalysis into a large and a small subunit.</text>
</comment>
<keyword evidence="6 11" id="KW-0865">Zymogen</keyword>
<dbReference type="InterPro" id="IPR043137">
    <property type="entry name" value="GGT_ssub_C"/>
</dbReference>
<keyword evidence="4 11" id="KW-0808">Transferase</keyword>
<dbReference type="Gene3D" id="3.60.20.40">
    <property type="match status" value="1"/>
</dbReference>
<dbReference type="InterPro" id="IPR043138">
    <property type="entry name" value="GGT_lsub"/>
</dbReference>
<feature type="binding site" evidence="10">
    <location>
        <begin position="496"/>
        <end position="497"/>
    </location>
    <ligand>
        <name>L-glutamate</name>
        <dbReference type="ChEBI" id="CHEBI:29985"/>
    </ligand>
</feature>
<proteinExistence type="inferred from homology"/>
<dbReference type="InterPro" id="IPR051792">
    <property type="entry name" value="GGT_bact"/>
</dbReference>
<comment type="catalytic activity">
    <reaction evidence="2 11">
        <text>glutathione + H2O = L-cysteinylglycine + L-glutamate</text>
        <dbReference type="Rhea" id="RHEA:28807"/>
        <dbReference type="ChEBI" id="CHEBI:15377"/>
        <dbReference type="ChEBI" id="CHEBI:29985"/>
        <dbReference type="ChEBI" id="CHEBI:57925"/>
        <dbReference type="ChEBI" id="CHEBI:61694"/>
        <dbReference type="EC" id="3.4.19.13"/>
    </reaction>
</comment>
<feature type="chain" id="PRO_5002007760" description="Glutathione hydrolase proenzyme" evidence="12">
    <location>
        <begin position="26"/>
        <end position="613"/>
    </location>
</feature>
<dbReference type="EMBL" id="JPXX01000025">
    <property type="protein sequence ID" value="KGQ36673.1"/>
    <property type="molecule type" value="Genomic_DNA"/>
</dbReference>
<evidence type="ECO:0000313" key="13">
    <source>
        <dbReference type="EMBL" id="KGQ36673.1"/>
    </source>
</evidence>
<evidence type="ECO:0000256" key="3">
    <source>
        <dbReference type="ARBA" id="ARBA00009381"/>
    </source>
</evidence>
<comment type="similarity">
    <text evidence="3 11">Belongs to the gamma-glutamyltransferase family.</text>
</comment>
<dbReference type="Gene3D" id="1.10.246.130">
    <property type="match status" value="1"/>
</dbReference>
<feature type="active site" description="Nucleophile" evidence="9">
    <location>
        <position position="425"/>
    </location>
</feature>
<keyword evidence="12" id="KW-0732">Signal</keyword>
<dbReference type="InterPro" id="IPR055262">
    <property type="entry name" value="GGT_CS"/>
</dbReference>
<dbReference type="SUPFAM" id="SSF56235">
    <property type="entry name" value="N-terminal nucleophile aminohydrolases (Ntn hydrolases)"/>
    <property type="match status" value="1"/>
</dbReference>
<dbReference type="FunFam" id="3.60.20.40:FF:000003">
    <property type="entry name" value="Gamma-glutamyltranspeptidase"/>
    <property type="match status" value="1"/>
</dbReference>
<dbReference type="UniPathway" id="UPA00204"/>
<dbReference type="Proteomes" id="UP000030539">
    <property type="component" value="Unassembled WGS sequence"/>
</dbReference>
<protein>
    <recommendedName>
        <fullName evidence="11">Glutathione hydrolase proenzyme</fullName>
        <ecNumber evidence="11">2.3.2.2</ecNumber>
        <ecNumber evidence="11">3.4.19.13</ecNumber>
    </recommendedName>
    <component>
        <recommendedName>
            <fullName evidence="11">Glutathione hydrolase large chain</fullName>
        </recommendedName>
    </component>
    <component>
        <recommendedName>
            <fullName evidence="11">Glutathione hydrolase small chain</fullName>
        </recommendedName>
    </component>
</protein>
<evidence type="ECO:0000256" key="11">
    <source>
        <dbReference type="RuleBase" id="RU368036"/>
    </source>
</evidence>
<feature type="binding site" evidence="10">
    <location>
        <position position="518"/>
    </location>
    <ligand>
        <name>L-glutamate</name>
        <dbReference type="ChEBI" id="CHEBI:29985"/>
    </ligand>
</feature>
<dbReference type="InterPro" id="IPR000101">
    <property type="entry name" value="GGT_peptidase"/>
</dbReference>
<dbReference type="GO" id="GO:0006751">
    <property type="term" value="P:glutathione catabolic process"/>
    <property type="evidence" value="ECO:0007669"/>
    <property type="project" value="UniProtKB-UniRule"/>
</dbReference>
<comment type="caution">
    <text evidence="13">The sequence shown here is derived from an EMBL/GenBank/DDBJ whole genome shotgun (WGS) entry which is preliminary data.</text>
</comment>
<dbReference type="EC" id="2.3.2.2" evidence="11"/>
<keyword evidence="11" id="KW-0317">Glutathione biosynthesis</keyword>
<evidence type="ECO:0000256" key="7">
    <source>
        <dbReference type="ARBA" id="ARBA00023315"/>
    </source>
</evidence>